<evidence type="ECO:0000313" key="1">
    <source>
        <dbReference type="EMBL" id="TGN03027.1"/>
    </source>
</evidence>
<dbReference type="AlphaFoldDB" id="A0A4Z1ARY4"/>
<protein>
    <recommendedName>
        <fullName evidence="3">Lipoprotein</fullName>
    </recommendedName>
</protein>
<sequence length="197" mass="21834">MNWLLSKLILTFVVVFLSCAKNEYLKDQFFSNNAVPSHLTISLSDNSSENYGSLLVDLFQLNDQGSNTSLNEVRNKILEVSQEGVKVPLSPGKYNGSLRLRGGNWENIKTNISFDITGLGLSSGVVCHSEEVTVGYTVYQNIVCPPVITAPGKNPILKIEISPDYRSYLEASIVLFLFFRNPTQANLRFLKVSLIPG</sequence>
<reference evidence="1" key="1">
    <citation type="journal article" date="2019" name="PLoS Negl. Trop. Dis.">
        <title>Revisiting the worldwide diversity of Leptospira species in the environment.</title>
        <authorList>
            <person name="Vincent A.T."/>
            <person name="Schiettekatte O."/>
            <person name="Bourhy P."/>
            <person name="Veyrier F.J."/>
            <person name="Picardeau M."/>
        </authorList>
    </citation>
    <scope>NUCLEOTIDE SEQUENCE [LARGE SCALE GENOMIC DNA]</scope>
    <source>
        <strain evidence="1">201601113</strain>
    </source>
</reference>
<keyword evidence="2" id="KW-1185">Reference proteome</keyword>
<accession>A0A4Z1ARY4</accession>
<dbReference type="RefSeq" id="WP_135755685.1">
    <property type="nucleotide sequence ID" value="NZ_RQHS01000005.1"/>
</dbReference>
<proteinExistence type="predicted"/>
<dbReference type="Proteomes" id="UP000297241">
    <property type="component" value="Unassembled WGS sequence"/>
</dbReference>
<evidence type="ECO:0000313" key="2">
    <source>
        <dbReference type="Proteomes" id="UP000297241"/>
    </source>
</evidence>
<organism evidence="1 2">
    <name type="scientific">Leptospira dzoumogneensis</name>
    <dbReference type="NCBI Taxonomy" id="2484904"/>
    <lineage>
        <taxon>Bacteria</taxon>
        <taxon>Pseudomonadati</taxon>
        <taxon>Spirochaetota</taxon>
        <taxon>Spirochaetia</taxon>
        <taxon>Leptospirales</taxon>
        <taxon>Leptospiraceae</taxon>
        <taxon>Leptospira</taxon>
    </lineage>
</organism>
<gene>
    <name evidence="1" type="ORF">EHR06_03190</name>
</gene>
<comment type="caution">
    <text evidence="1">The sequence shown here is derived from an EMBL/GenBank/DDBJ whole genome shotgun (WGS) entry which is preliminary data.</text>
</comment>
<evidence type="ECO:0008006" key="3">
    <source>
        <dbReference type="Google" id="ProtNLM"/>
    </source>
</evidence>
<name>A0A4Z1ARY4_9LEPT</name>
<dbReference type="EMBL" id="RQHS01000005">
    <property type="protein sequence ID" value="TGN03027.1"/>
    <property type="molecule type" value="Genomic_DNA"/>
</dbReference>
<dbReference type="OrthoDB" id="330025at2"/>
<dbReference type="PROSITE" id="PS51257">
    <property type="entry name" value="PROKAR_LIPOPROTEIN"/>
    <property type="match status" value="1"/>
</dbReference>